<feature type="region of interest" description="Disordered" evidence="1">
    <location>
        <begin position="1"/>
        <end position="80"/>
    </location>
</feature>
<comment type="caution">
    <text evidence="2">The sequence shown here is derived from an EMBL/GenBank/DDBJ whole genome shotgun (WGS) entry which is preliminary data.</text>
</comment>
<protein>
    <submittedName>
        <fullName evidence="2">Uncharacterized protein</fullName>
    </submittedName>
</protein>
<sequence length="80" mass="9051">QKTGHNLIPYYENVSSNKQVTRKQLNQSKKLQSMVQVQPDLSTPNKRRLNDSAGSGGLPTPKQQRSGNKQFQDNEIILDE</sequence>
<dbReference type="EMBL" id="CAJOBI010148554">
    <property type="protein sequence ID" value="CAF4800717.1"/>
    <property type="molecule type" value="Genomic_DNA"/>
</dbReference>
<gene>
    <name evidence="3" type="ORF">GIL414_LOCUS56783</name>
    <name evidence="2" type="ORF">SMN809_LOCUS47165</name>
</gene>
<organism evidence="2 4">
    <name type="scientific">Rotaria magnacalcarata</name>
    <dbReference type="NCBI Taxonomy" id="392030"/>
    <lineage>
        <taxon>Eukaryota</taxon>
        <taxon>Metazoa</taxon>
        <taxon>Spiralia</taxon>
        <taxon>Gnathifera</taxon>
        <taxon>Rotifera</taxon>
        <taxon>Eurotatoria</taxon>
        <taxon>Bdelloidea</taxon>
        <taxon>Philodinida</taxon>
        <taxon>Philodinidae</taxon>
        <taxon>Rotaria</taxon>
    </lineage>
</organism>
<feature type="compositionally biased region" description="Polar residues" evidence="1">
    <location>
        <begin position="13"/>
        <end position="44"/>
    </location>
</feature>
<feature type="compositionally biased region" description="Polar residues" evidence="1">
    <location>
        <begin position="61"/>
        <end position="73"/>
    </location>
</feature>
<evidence type="ECO:0000313" key="4">
    <source>
        <dbReference type="Proteomes" id="UP000676336"/>
    </source>
</evidence>
<accession>A0A8S3B931</accession>
<feature type="non-terminal residue" evidence="2">
    <location>
        <position position="80"/>
    </location>
</feature>
<feature type="non-terminal residue" evidence="2">
    <location>
        <position position="1"/>
    </location>
</feature>
<dbReference type="Proteomes" id="UP000676336">
    <property type="component" value="Unassembled WGS sequence"/>
</dbReference>
<dbReference type="Proteomes" id="UP000681720">
    <property type="component" value="Unassembled WGS sequence"/>
</dbReference>
<proteinExistence type="predicted"/>
<evidence type="ECO:0000256" key="1">
    <source>
        <dbReference type="SAM" id="MobiDB-lite"/>
    </source>
</evidence>
<reference evidence="2" key="1">
    <citation type="submission" date="2021-02" db="EMBL/GenBank/DDBJ databases">
        <authorList>
            <person name="Nowell W R."/>
        </authorList>
    </citation>
    <scope>NUCLEOTIDE SEQUENCE</scope>
</reference>
<name>A0A8S3B931_9BILA</name>
<evidence type="ECO:0000313" key="3">
    <source>
        <dbReference type="EMBL" id="CAF4993583.1"/>
    </source>
</evidence>
<dbReference type="AlphaFoldDB" id="A0A8S3B931"/>
<evidence type="ECO:0000313" key="2">
    <source>
        <dbReference type="EMBL" id="CAF4800717.1"/>
    </source>
</evidence>
<dbReference type="EMBL" id="CAJOBJ010204753">
    <property type="protein sequence ID" value="CAF4993583.1"/>
    <property type="molecule type" value="Genomic_DNA"/>
</dbReference>